<name>A0A1W1CAA1_9ZZZZ</name>
<dbReference type="InterPro" id="IPR029058">
    <property type="entry name" value="AB_hydrolase_fold"/>
</dbReference>
<proteinExistence type="predicted"/>
<organism evidence="1">
    <name type="scientific">hydrothermal vent metagenome</name>
    <dbReference type="NCBI Taxonomy" id="652676"/>
    <lineage>
        <taxon>unclassified sequences</taxon>
        <taxon>metagenomes</taxon>
        <taxon>ecological metagenomes</taxon>
    </lineage>
</organism>
<dbReference type="SUPFAM" id="SSF53474">
    <property type="entry name" value="alpha/beta-Hydrolases"/>
    <property type="match status" value="1"/>
</dbReference>
<accession>A0A1W1CAA1</accession>
<dbReference type="AlphaFoldDB" id="A0A1W1CAA1"/>
<evidence type="ECO:0008006" key="2">
    <source>
        <dbReference type="Google" id="ProtNLM"/>
    </source>
</evidence>
<gene>
    <name evidence="1" type="ORF">MNB_SUP05-5-63</name>
</gene>
<dbReference type="Pfam" id="PF12048">
    <property type="entry name" value="DUF3530"/>
    <property type="match status" value="2"/>
</dbReference>
<protein>
    <recommendedName>
        <fullName evidence="2">DUF3530 family protein</fullName>
    </recommendedName>
</protein>
<dbReference type="InterPro" id="IPR022529">
    <property type="entry name" value="DUF3530"/>
</dbReference>
<dbReference type="Gene3D" id="3.40.50.1820">
    <property type="entry name" value="alpha/beta hydrolase"/>
    <property type="match status" value="1"/>
</dbReference>
<sequence length="277" mass="31711">MKKIILVISSLISLNLFAIPFISQMMNEMQNMVLGNQHPDYERESRIVSQIEDSVLEGEVEKLSLPNGDKFFSIYQESETDKVKGGVIILHNRGYHANWEYVVRPLRVDLAKKGWNTLSIQMPVLNKEAKYYDYLKIMPYARPRIAVAINFLRQQGLEKIIVIGHGCGVHMLMDYIEKYSDSEIDGFVGIGMGATDTGQKMPRPYPLAQMSVPVLDIYGEKDFAGVKRLAIIRKEALDRFGHIKSKQMVVKKADHYYKKPQAEKLLLNKISTWIDTI</sequence>
<dbReference type="EMBL" id="FPHJ01000038">
    <property type="protein sequence ID" value="SFV62631.1"/>
    <property type="molecule type" value="Genomic_DNA"/>
</dbReference>
<reference evidence="1" key="1">
    <citation type="submission" date="2016-10" db="EMBL/GenBank/DDBJ databases">
        <authorList>
            <person name="de Groot N.N."/>
        </authorList>
    </citation>
    <scope>NUCLEOTIDE SEQUENCE</scope>
</reference>
<evidence type="ECO:0000313" key="1">
    <source>
        <dbReference type="EMBL" id="SFV62631.1"/>
    </source>
</evidence>